<dbReference type="PANTHER" id="PTHR11596:SF5">
    <property type="entry name" value="ALKALINE PHOSPHATASE"/>
    <property type="match status" value="1"/>
</dbReference>
<keyword evidence="2" id="KW-0597">Phosphoprotein</keyword>
<sequence>MLKKKTKLIGGIGTLALLAAPVASAATFAADSPTIRGYDGPDSCVAIDGNGNVVAPGPGDCAQFGAQGQQRSNANARNVILLIGDGMGQQEITAARNYLKGAGGRFEGLDGLTSSGLYTHHSINKDGTFNYVTDSAASGTAWSTGTKSYNGAIGVDVKGNPQQNMLEIAKNAGMRTGNVSTAEIQDATPAVMGAHATDRSYYAPSGVKAAKGGDLRENGGLGSISEQLVDTRADVTLGGGRMFFKALVGKDSGNTNPFLKGKAKFDTKWKAGKSVLDNAKDNGFQIAETASDLEKITSADQSKPVLGLFSPGNMETTFAPSLAVKGGATLEPQTCKKHDIGTEPELKDMTKKAIELLDKPEAEKGFFLQVESASIDKQDHASDACGQIGETGRLDEATKVALDFAKADGNTLVIVTADHSHTSQVVADGKDTVSYATRLRTVEGSNMAISYGTKPTTASSMQHTGAQLRIAAYGPSEENVIGQTDQTDTFFTMKNALGLGDGEGAANDVVKHPTSAQDVSSTCYKVDSDGKVVAPGPGECSQYGAKGPGRSNQKAKNVIVFIGDGMGDSEITSARDYLYGANGRLPGLDNLQYTGSYTHFSLNPETGKPNYVTDSAASSTGWNTGTKTYNGAIGVNLFGKPVPNIMEHAKARGMKTGNVTTSEIEDATPAGAATHSLNRKCYGPEMAKNKKACQGEEFKKQFRENGGLGSIAEQLVDVRADVTLGGGAKAFEQNVQVSGKFGGDTSWVKGRTVLENAKANGFNVVTDAAGLDSVKKADQDTPVLGLFAEGNMPRHFERSTPTRDGAEREAAYCKVNPERTDKVPSLAAMTTKAMDLLRNDKGFFLQVEGASIDKADHDADACGQIGELDDLDQAISAAQKWVADSGEPTLIVATADHAHTSQITGDGTRTAGLTTKLLTADGAPLVINYANAANNGEDALGGQGHTGAQLRIAASGPGAQNVVGRTDQTDLFYTVMNALPEIKDANPSEPSDEPSDPGTKPSDPDTPSTGKTTQPADPSKGSGNKSTKPSASGVKKKSTSTSSSLARTGVPALAIVLIAGSAVGAGAGVIRYRRTR</sequence>
<feature type="binding site" evidence="8">
    <location>
        <position position="853"/>
    </location>
    <ligand>
        <name>Zn(2+)</name>
        <dbReference type="ChEBI" id="CHEBI:29105"/>
        <label>2</label>
    </ligand>
</feature>
<feature type="binding site" evidence="8">
    <location>
        <position position="848"/>
    </location>
    <ligand>
        <name>Mg(2+)</name>
        <dbReference type="ChEBI" id="CHEBI:18420"/>
    </ligand>
</feature>
<dbReference type="InterPro" id="IPR017850">
    <property type="entry name" value="Alkaline_phosphatase_core_sf"/>
</dbReference>
<dbReference type="Proteomes" id="UP000235122">
    <property type="component" value="Unassembled WGS sequence"/>
</dbReference>
<feature type="active site" description="Phosphoserine intermediate" evidence="7">
    <location>
        <position position="615"/>
    </location>
</feature>
<feature type="binding site" evidence="8">
    <location>
        <position position="857"/>
    </location>
    <ligand>
        <name>Zn(2+)</name>
        <dbReference type="ChEBI" id="CHEBI:29105"/>
        <label>2</label>
    </ligand>
</feature>
<dbReference type="CDD" id="cd16012">
    <property type="entry name" value="ALP"/>
    <property type="match status" value="2"/>
</dbReference>
<dbReference type="SUPFAM" id="SSF53649">
    <property type="entry name" value="Alkaline phosphatase-like"/>
    <property type="match status" value="2"/>
</dbReference>
<comment type="similarity">
    <text evidence="1 10">Belongs to the alkaline phosphatase family.</text>
</comment>
<dbReference type="NCBIfam" id="NF007810">
    <property type="entry name" value="PRK10518.1"/>
    <property type="match status" value="2"/>
</dbReference>
<feature type="binding site" evidence="8">
    <location>
        <position position="666"/>
    </location>
    <ligand>
        <name>Mg(2+)</name>
        <dbReference type="ChEBI" id="CHEBI:18420"/>
    </ligand>
</feature>
<keyword evidence="12" id="KW-0472">Membrane</keyword>
<comment type="caution">
    <text evidence="14">The sequence shown here is derived from an EMBL/GenBank/DDBJ whole genome shotgun (WGS) entry which is preliminary data.</text>
</comment>
<evidence type="ECO:0000256" key="7">
    <source>
        <dbReference type="PIRSR" id="PIRSR601952-1"/>
    </source>
</evidence>
<dbReference type="Gene3D" id="3.40.720.10">
    <property type="entry name" value="Alkaline Phosphatase, subunit A"/>
    <property type="match status" value="2"/>
</dbReference>
<dbReference type="GO" id="GO:0004035">
    <property type="term" value="F:alkaline phosphatase activity"/>
    <property type="evidence" value="ECO:0007669"/>
    <property type="project" value="TreeGrafter"/>
</dbReference>
<feature type="region of interest" description="Disordered" evidence="11">
    <location>
        <begin position="981"/>
        <end position="1047"/>
    </location>
</feature>
<evidence type="ECO:0000256" key="10">
    <source>
        <dbReference type="RuleBase" id="RU003946"/>
    </source>
</evidence>
<keyword evidence="5 8" id="KW-0862">Zinc</keyword>
<evidence type="ECO:0000313" key="15">
    <source>
        <dbReference type="Proteomes" id="UP000235122"/>
    </source>
</evidence>
<evidence type="ECO:0000256" key="1">
    <source>
        <dbReference type="ARBA" id="ARBA00005984"/>
    </source>
</evidence>
<keyword evidence="3 8" id="KW-0479">Metal-binding</keyword>
<comment type="cofactor">
    <cofactor evidence="8">
        <name>Mg(2+)</name>
        <dbReference type="ChEBI" id="CHEBI:18420"/>
    </cofactor>
    <text evidence="8">Binds 1 Mg(2+) ion.</text>
</comment>
<keyword evidence="4" id="KW-0378">Hydrolase</keyword>
<protein>
    <submittedName>
        <fullName evidence="14">Alkaline phosphatase</fullName>
    </submittedName>
</protein>
<evidence type="ECO:0000256" key="6">
    <source>
        <dbReference type="ARBA" id="ARBA00022842"/>
    </source>
</evidence>
<accession>A0A2I1IKI6</accession>
<name>A0A2I1IKI6_9ACTO</name>
<evidence type="ECO:0000256" key="8">
    <source>
        <dbReference type="PIRSR" id="PIRSR601952-2"/>
    </source>
</evidence>
<dbReference type="PRINTS" id="PR00113">
    <property type="entry name" value="ALKPHPHTASE"/>
</dbReference>
<feature type="binding site" evidence="8">
    <location>
        <position position="564"/>
    </location>
    <ligand>
        <name>Mg(2+)</name>
        <dbReference type="ChEBI" id="CHEBI:18420"/>
    </ligand>
</feature>
<keyword evidence="15" id="KW-1185">Reference proteome</keyword>
<dbReference type="GeneID" id="35867287"/>
<feature type="binding site" evidence="8">
    <location>
        <position position="897"/>
    </location>
    <ligand>
        <name>Zn(2+)</name>
        <dbReference type="ChEBI" id="CHEBI:29105"/>
        <label>2</label>
    </ligand>
</feature>
<feature type="chain" id="PRO_5014144614" evidence="13">
    <location>
        <begin position="26"/>
        <end position="1076"/>
    </location>
</feature>
<dbReference type="STRING" id="33007.HMPREF3198_01930"/>
<proteinExistence type="inferred from homology"/>
<keyword evidence="6 8" id="KW-0460">Magnesium</keyword>
<feature type="binding site" evidence="8">
    <location>
        <position position="896"/>
    </location>
    <ligand>
        <name>Zn(2+)</name>
        <dbReference type="ChEBI" id="CHEBI:29105"/>
        <label>2</label>
    </ligand>
</feature>
<feature type="compositionally biased region" description="Polar residues" evidence="11">
    <location>
        <begin position="1005"/>
        <end position="1030"/>
    </location>
</feature>
<gene>
    <name evidence="14" type="ORF">CYJ19_10510</name>
</gene>
<organism evidence="14 15">
    <name type="scientific">Winkia neuii</name>
    <dbReference type="NCBI Taxonomy" id="33007"/>
    <lineage>
        <taxon>Bacteria</taxon>
        <taxon>Bacillati</taxon>
        <taxon>Actinomycetota</taxon>
        <taxon>Actinomycetes</taxon>
        <taxon>Actinomycetales</taxon>
        <taxon>Actinomycetaceae</taxon>
        <taxon>Winkia</taxon>
    </lineage>
</organism>
<dbReference type="InterPro" id="IPR001952">
    <property type="entry name" value="Alkaline_phosphatase"/>
</dbReference>
<keyword evidence="9" id="KW-1015">Disulfide bond</keyword>
<evidence type="ECO:0000256" key="3">
    <source>
        <dbReference type="ARBA" id="ARBA00022723"/>
    </source>
</evidence>
<reference evidence="14 15" key="1">
    <citation type="submission" date="2017-12" db="EMBL/GenBank/DDBJ databases">
        <title>Phylogenetic diversity of female urinary microbiome.</title>
        <authorList>
            <person name="Thomas-White K."/>
            <person name="Wolfe A.J."/>
        </authorList>
    </citation>
    <scope>NUCLEOTIDE SEQUENCE [LARGE SCALE GENOMIC DNA]</scope>
    <source>
        <strain evidence="14 15">UMB0402</strain>
    </source>
</reference>
<dbReference type="SMART" id="SM00098">
    <property type="entry name" value="alkPPc"/>
    <property type="match status" value="2"/>
</dbReference>
<feature type="signal peptide" evidence="13">
    <location>
        <begin position="1"/>
        <end position="25"/>
    </location>
</feature>
<feature type="transmembrane region" description="Helical" evidence="12">
    <location>
        <begin position="1050"/>
        <end position="1070"/>
    </location>
</feature>
<feature type="disulfide bond" evidence="9">
    <location>
        <begin position="813"/>
        <end position="862"/>
    </location>
</feature>
<dbReference type="GO" id="GO:0046872">
    <property type="term" value="F:metal ion binding"/>
    <property type="evidence" value="ECO:0007669"/>
    <property type="project" value="UniProtKB-KW"/>
</dbReference>
<evidence type="ECO:0000256" key="11">
    <source>
        <dbReference type="SAM" id="MobiDB-lite"/>
    </source>
</evidence>
<evidence type="ECO:0000256" key="12">
    <source>
        <dbReference type="SAM" id="Phobius"/>
    </source>
</evidence>
<evidence type="ECO:0000256" key="13">
    <source>
        <dbReference type="SAM" id="SignalP"/>
    </source>
</evidence>
<evidence type="ECO:0000256" key="5">
    <source>
        <dbReference type="ARBA" id="ARBA00022833"/>
    </source>
</evidence>
<dbReference type="Pfam" id="PF00245">
    <property type="entry name" value="Alk_phosphatase"/>
    <property type="match status" value="2"/>
</dbReference>
<dbReference type="PANTHER" id="PTHR11596">
    <property type="entry name" value="ALKALINE PHOSPHATASE"/>
    <property type="match status" value="1"/>
</dbReference>
<keyword evidence="12" id="KW-1133">Transmembrane helix</keyword>
<evidence type="ECO:0000256" key="9">
    <source>
        <dbReference type="PIRSR" id="PIRSR601952-3"/>
    </source>
</evidence>
<dbReference type="InterPro" id="IPR018299">
    <property type="entry name" value="Alkaline_phosphatase_AS"/>
</dbReference>
<keyword evidence="12" id="KW-0812">Transmembrane</keyword>
<dbReference type="AlphaFoldDB" id="A0A2I1IKI6"/>
<dbReference type="RefSeq" id="WP_024331485.1">
    <property type="nucleotide sequence ID" value="NZ_JASOXK010000004.1"/>
</dbReference>
<evidence type="ECO:0000256" key="2">
    <source>
        <dbReference type="ARBA" id="ARBA00022553"/>
    </source>
</evidence>
<comment type="cofactor">
    <cofactor evidence="8">
        <name>Zn(2+)</name>
        <dbReference type="ChEBI" id="CHEBI:29105"/>
    </cofactor>
    <text evidence="8">Binds 2 Zn(2+) ions.</text>
</comment>
<feature type="binding site" evidence="8">
    <location>
        <position position="564"/>
    </location>
    <ligand>
        <name>Zn(2+)</name>
        <dbReference type="ChEBI" id="CHEBI:29105"/>
        <label>2</label>
    </ligand>
</feature>
<evidence type="ECO:0000256" key="4">
    <source>
        <dbReference type="ARBA" id="ARBA00022801"/>
    </source>
</evidence>
<feature type="disulfide bond" evidence="9">
    <location>
        <begin position="681"/>
        <end position="693"/>
    </location>
</feature>
<dbReference type="PROSITE" id="PS00123">
    <property type="entry name" value="ALKALINE_PHOSPHATASE"/>
    <property type="match status" value="1"/>
</dbReference>
<keyword evidence="13" id="KW-0732">Signal</keyword>
<evidence type="ECO:0000313" key="14">
    <source>
        <dbReference type="EMBL" id="PKY71640.1"/>
    </source>
</evidence>
<feature type="binding site" evidence="8">
    <location>
        <position position="945"/>
    </location>
    <ligand>
        <name>Zn(2+)</name>
        <dbReference type="ChEBI" id="CHEBI:29105"/>
        <label>2</label>
    </ligand>
</feature>
<feature type="binding site" evidence="8">
    <location>
        <position position="668"/>
    </location>
    <ligand>
        <name>Mg(2+)</name>
        <dbReference type="ChEBI" id="CHEBI:18420"/>
    </ligand>
</feature>
<dbReference type="EMBL" id="PKKO01000006">
    <property type="protein sequence ID" value="PKY71640.1"/>
    <property type="molecule type" value="Genomic_DNA"/>
</dbReference>